<dbReference type="Pfam" id="PF08246">
    <property type="entry name" value="Inhibitor_I29"/>
    <property type="match status" value="1"/>
</dbReference>
<feature type="domain" description="Cathepsin propeptide inhibitor" evidence="1">
    <location>
        <begin position="36"/>
        <end position="85"/>
    </location>
</feature>
<evidence type="ECO:0000259" key="1">
    <source>
        <dbReference type="SMART" id="SM00848"/>
    </source>
</evidence>
<organism evidence="2 3">
    <name type="scientific">Pristionchus mayeri</name>
    <dbReference type="NCBI Taxonomy" id="1317129"/>
    <lineage>
        <taxon>Eukaryota</taxon>
        <taxon>Metazoa</taxon>
        <taxon>Ecdysozoa</taxon>
        <taxon>Nematoda</taxon>
        <taxon>Chromadorea</taxon>
        <taxon>Rhabditida</taxon>
        <taxon>Rhabditina</taxon>
        <taxon>Diplogasteromorpha</taxon>
        <taxon>Diplogasteroidea</taxon>
        <taxon>Neodiplogasteridae</taxon>
        <taxon>Pristionchus</taxon>
    </lineage>
</organism>
<dbReference type="AlphaFoldDB" id="A0AAN5CYP6"/>
<dbReference type="Proteomes" id="UP001328107">
    <property type="component" value="Unassembled WGS sequence"/>
</dbReference>
<accession>A0AAN5CYP6</accession>
<sequence>MLPQSSKANTLPKQFFRMLNLDFFYREENTDAHDEWESYKKKFGKSYADEEDERLHMEIFHESLRKIVTHNKLGTFKLALNHFSDVVGLRLYRDLNR</sequence>
<comment type="caution">
    <text evidence="2">The sequence shown here is derived from an EMBL/GenBank/DDBJ whole genome shotgun (WGS) entry which is preliminary data.</text>
</comment>
<dbReference type="SMART" id="SM00848">
    <property type="entry name" value="Inhibitor_I29"/>
    <property type="match status" value="1"/>
</dbReference>
<evidence type="ECO:0000313" key="2">
    <source>
        <dbReference type="EMBL" id="GMR52492.1"/>
    </source>
</evidence>
<protein>
    <recommendedName>
        <fullName evidence="1">Cathepsin propeptide inhibitor domain-containing protein</fullName>
    </recommendedName>
</protein>
<keyword evidence="3" id="KW-1185">Reference proteome</keyword>
<reference evidence="3" key="1">
    <citation type="submission" date="2022-10" db="EMBL/GenBank/DDBJ databases">
        <title>Genome assembly of Pristionchus species.</title>
        <authorList>
            <person name="Yoshida K."/>
            <person name="Sommer R.J."/>
        </authorList>
    </citation>
    <scope>NUCLEOTIDE SEQUENCE [LARGE SCALE GENOMIC DNA]</scope>
    <source>
        <strain evidence="3">RS5460</strain>
    </source>
</reference>
<dbReference type="EMBL" id="BTRK01000005">
    <property type="protein sequence ID" value="GMR52492.1"/>
    <property type="molecule type" value="Genomic_DNA"/>
</dbReference>
<gene>
    <name evidence="2" type="ORF">PMAYCL1PPCAC_22687</name>
</gene>
<evidence type="ECO:0000313" key="3">
    <source>
        <dbReference type="Proteomes" id="UP001328107"/>
    </source>
</evidence>
<dbReference type="SUPFAM" id="SSF54001">
    <property type="entry name" value="Cysteine proteinases"/>
    <property type="match status" value="1"/>
</dbReference>
<name>A0AAN5CYP6_9BILA</name>
<dbReference type="Gene3D" id="1.10.287.2250">
    <property type="match status" value="1"/>
</dbReference>
<dbReference type="InterPro" id="IPR013201">
    <property type="entry name" value="Prot_inhib_I29"/>
</dbReference>
<proteinExistence type="predicted"/>
<dbReference type="InterPro" id="IPR038765">
    <property type="entry name" value="Papain-like_cys_pep_sf"/>
</dbReference>